<keyword evidence="2" id="KW-1185">Reference proteome</keyword>
<organism evidence="1 2">
    <name type="scientific">Olpidium bornovanus</name>
    <dbReference type="NCBI Taxonomy" id="278681"/>
    <lineage>
        <taxon>Eukaryota</taxon>
        <taxon>Fungi</taxon>
        <taxon>Fungi incertae sedis</taxon>
        <taxon>Olpidiomycota</taxon>
        <taxon>Olpidiomycotina</taxon>
        <taxon>Olpidiomycetes</taxon>
        <taxon>Olpidiales</taxon>
        <taxon>Olpidiaceae</taxon>
        <taxon>Olpidium</taxon>
    </lineage>
</organism>
<gene>
    <name evidence="1" type="ORF">BJ554DRAFT_6158</name>
</gene>
<sequence length="85" mass="9539">MSSRCAVFVEQGNEFFPIFSNEKNPQRRPLCSANRNRSPVIDRGADVVIWNRISRTGLKQFLSFQQKKKAAANAAEASQNAPITQ</sequence>
<reference evidence="1 2" key="1">
    <citation type="journal article" name="Sci. Rep.">
        <title>Genome-scale phylogenetic analyses confirm Olpidium as the closest living zoosporic fungus to the non-flagellated, terrestrial fungi.</title>
        <authorList>
            <person name="Chang Y."/>
            <person name="Rochon D."/>
            <person name="Sekimoto S."/>
            <person name="Wang Y."/>
            <person name="Chovatia M."/>
            <person name="Sandor L."/>
            <person name="Salamov A."/>
            <person name="Grigoriev I.V."/>
            <person name="Stajich J.E."/>
            <person name="Spatafora J.W."/>
        </authorList>
    </citation>
    <scope>NUCLEOTIDE SEQUENCE [LARGE SCALE GENOMIC DNA]</scope>
    <source>
        <strain evidence="1">S191</strain>
    </source>
</reference>
<name>A0A8H7ZY80_9FUNG</name>
<protein>
    <submittedName>
        <fullName evidence="1">Uncharacterized protein</fullName>
    </submittedName>
</protein>
<accession>A0A8H7ZY80</accession>
<proteinExistence type="predicted"/>
<evidence type="ECO:0000313" key="2">
    <source>
        <dbReference type="Proteomes" id="UP000673691"/>
    </source>
</evidence>
<dbReference type="AlphaFoldDB" id="A0A8H7ZY80"/>
<dbReference type="Proteomes" id="UP000673691">
    <property type="component" value="Unassembled WGS sequence"/>
</dbReference>
<dbReference type="EMBL" id="JAEFCI010003376">
    <property type="protein sequence ID" value="KAG5461621.1"/>
    <property type="molecule type" value="Genomic_DNA"/>
</dbReference>
<comment type="caution">
    <text evidence="1">The sequence shown here is derived from an EMBL/GenBank/DDBJ whole genome shotgun (WGS) entry which is preliminary data.</text>
</comment>
<evidence type="ECO:0000313" key="1">
    <source>
        <dbReference type="EMBL" id="KAG5461621.1"/>
    </source>
</evidence>